<feature type="compositionally biased region" description="Basic and acidic residues" evidence="1">
    <location>
        <begin position="62"/>
        <end position="80"/>
    </location>
</feature>
<proteinExistence type="predicted"/>
<sequence>MADDKVRGCKIDNQRSVFAMVHGVHQVEVQEEGVLTGNLIDLDWEPETIEDLAPLPRRKRRGEKEEAHRDEDDPKVRRVEPPGTPPTTVDKRESEGALPLTPLLVGPPSYPREEEATKVRTPHVSAETPALEATEARASSCETGTALPPGVSQEEVEVGSPEEA</sequence>
<protein>
    <submittedName>
        <fullName evidence="2">Uncharacterized protein</fullName>
    </submittedName>
</protein>
<dbReference type="InParanoid" id="E2C8B9"/>
<keyword evidence="3" id="KW-1185">Reference proteome</keyword>
<dbReference type="AlphaFoldDB" id="E2C8B9"/>
<feature type="compositionally biased region" description="Acidic residues" evidence="1">
    <location>
        <begin position="154"/>
        <end position="164"/>
    </location>
</feature>
<gene>
    <name evidence="2" type="ORF">EAI_00488</name>
</gene>
<accession>E2C8B9</accession>
<evidence type="ECO:0000313" key="3">
    <source>
        <dbReference type="Proteomes" id="UP000008237"/>
    </source>
</evidence>
<evidence type="ECO:0000256" key="1">
    <source>
        <dbReference type="SAM" id="MobiDB-lite"/>
    </source>
</evidence>
<evidence type="ECO:0000313" key="2">
    <source>
        <dbReference type="EMBL" id="EFN75809.1"/>
    </source>
</evidence>
<dbReference type="Proteomes" id="UP000008237">
    <property type="component" value="Unassembled WGS sequence"/>
</dbReference>
<name>E2C8B9_HARSA</name>
<organism evidence="3">
    <name type="scientific">Harpegnathos saltator</name>
    <name type="common">Jerdon's jumping ant</name>
    <dbReference type="NCBI Taxonomy" id="610380"/>
    <lineage>
        <taxon>Eukaryota</taxon>
        <taxon>Metazoa</taxon>
        <taxon>Ecdysozoa</taxon>
        <taxon>Arthropoda</taxon>
        <taxon>Hexapoda</taxon>
        <taxon>Insecta</taxon>
        <taxon>Pterygota</taxon>
        <taxon>Neoptera</taxon>
        <taxon>Endopterygota</taxon>
        <taxon>Hymenoptera</taxon>
        <taxon>Apocrita</taxon>
        <taxon>Aculeata</taxon>
        <taxon>Formicoidea</taxon>
        <taxon>Formicidae</taxon>
        <taxon>Ponerinae</taxon>
        <taxon>Ponerini</taxon>
        <taxon>Harpegnathos</taxon>
    </lineage>
</organism>
<dbReference type="EMBL" id="GL453640">
    <property type="protein sequence ID" value="EFN75809.1"/>
    <property type="molecule type" value="Genomic_DNA"/>
</dbReference>
<feature type="region of interest" description="Disordered" evidence="1">
    <location>
        <begin position="53"/>
        <end position="164"/>
    </location>
</feature>
<reference evidence="2 3" key="1">
    <citation type="journal article" date="2010" name="Science">
        <title>Genomic comparison of the ants Camponotus floridanus and Harpegnathos saltator.</title>
        <authorList>
            <person name="Bonasio R."/>
            <person name="Zhang G."/>
            <person name="Ye C."/>
            <person name="Mutti N.S."/>
            <person name="Fang X."/>
            <person name="Qin N."/>
            <person name="Donahue G."/>
            <person name="Yang P."/>
            <person name="Li Q."/>
            <person name="Li C."/>
            <person name="Zhang P."/>
            <person name="Huang Z."/>
            <person name="Berger S.L."/>
            <person name="Reinberg D."/>
            <person name="Wang J."/>
            <person name="Liebig J."/>
        </authorList>
    </citation>
    <scope>NUCLEOTIDE SEQUENCE [LARGE SCALE GENOMIC DNA]</scope>
    <source>
        <strain evidence="2 3">R22 G/1</strain>
    </source>
</reference>